<evidence type="ECO:0000256" key="4">
    <source>
        <dbReference type="ARBA" id="ARBA00022692"/>
    </source>
</evidence>
<name>A0A2T0XR52_9BACT</name>
<protein>
    <submittedName>
        <fullName evidence="8">Transglycosylase associated protein</fullName>
    </submittedName>
</protein>
<dbReference type="PANTHER" id="PTHR33884:SF3">
    <property type="entry name" value="UPF0410 PROTEIN YMGE"/>
    <property type="match status" value="1"/>
</dbReference>
<dbReference type="RefSeq" id="WP_106152126.1">
    <property type="nucleotide sequence ID" value="NZ_PVTS01000003.1"/>
</dbReference>
<evidence type="ECO:0000256" key="6">
    <source>
        <dbReference type="ARBA" id="ARBA00023136"/>
    </source>
</evidence>
<dbReference type="AlphaFoldDB" id="A0A2T0XR52"/>
<keyword evidence="6 7" id="KW-0472">Membrane</keyword>
<feature type="transmembrane region" description="Helical" evidence="7">
    <location>
        <begin position="56"/>
        <end position="77"/>
    </location>
</feature>
<evidence type="ECO:0000256" key="5">
    <source>
        <dbReference type="ARBA" id="ARBA00022989"/>
    </source>
</evidence>
<keyword evidence="3" id="KW-1003">Cell membrane</keyword>
<feature type="transmembrane region" description="Helical" evidence="7">
    <location>
        <begin position="28"/>
        <end position="49"/>
    </location>
</feature>
<comment type="caution">
    <text evidence="8">The sequence shown here is derived from an EMBL/GenBank/DDBJ whole genome shotgun (WGS) entry which is preliminary data.</text>
</comment>
<keyword evidence="5 7" id="KW-1133">Transmembrane helix</keyword>
<evidence type="ECO:0000313" key="8">
    <source>
        <dbReference type="EMBL" id="RCW29560.1"/>
    </source>
</evidence>
<dbReference type="InterPro" id="IPR007341">
    <property type="entry name" value="Transgly_assoc"/>
</dbReference>
<dbReference type="EMBL" id="QPIZ01000027">
    <property type="protein sequence ID" value="RCW29560.1"/>
    <property type="molecule type" value="Genomic_DNA"/>
</dbReference>
<accession>A0A2T0XR52</accession>
<comment type="subcellular location">
    <subcellularLocation>
        <location evidence="1">Cell membrane</location>
        <topology evidence="1">Multi-pass membrane protein</topology>
    </subcellularLocation>
</comment>
<gene>
    <name evidence="8" type="ORF">DFO77_12753</name>
</gene>
<evidence type="ECO:0000256" key="3">
    <source>
        <dbReference type="ARBA" id="ARBA00022475"/>
    </source>
</evidence>
<dbReference type="Proteomes" id="UP000252733">
    <property type="component" value="Unassembled WGS sequence"/>
</dbReference>
<evidence type="ECO:0000256" key="7">
    <source>
        <dbReference type="SAM" id="Phobius"/>
    </source>
</evidence>
<evidence type="ECO:0000313" key="9">
    <source>
        <dbReference type="Proteomes" id="UP000252733"/>
    </source>
</evidence>
<reference evidence="8 9" key="1">
    <citation type="submission" date="2018-07" db="EMBL/GenBank/DDBJ databases">
        <title>Freshwater and sediment microbial communities from various areas in North America, analyzing microbe dynamics in response to fracking.</title>
        <authorList>
            <person name="Lamendella R."/>
        </authorList>
    </citation>
    <scope>NUCLEOTIDE SEQUENCE [LARGE SCALE GENOMIC DNA]</scope>
    <source>
        <strain evidence="8 9">160A</strain>
    </source>
</reference>
<dbReference type="OrthoDB" id="1684438at2"/>
<dbReference type="PANTHER" id="PTHR33884">
    <property type="entry name" value="UPF0410 PROTEIN YMGE"/>
    <property type="match status" value="1"/>
</dbReference>
<dbReference type="Pfam" id="PF04226">
    <property type="entry name" value="Transgly_assoc"/>
    <property type="match status" value="1"/>
</dbReference>
<evidence type="ECO:0000256" key="1">
    <source>
        <dbReference type="ARBA" id="ARBA00004651"/>
    </source>
</evidence>
<keyword evidence="9" id="KW-1185">Reference proteome</keyword>
<organism evidence="8 9">
    <name type="scientific">Marinilabilia salmonicolor</name>
    <dbReference type="NCBI Taxonomy" id="989"/>
    <lineage>
        <taxon>Bacteria</taxon>
        <taxon>Pseudomonadati</taxon>
        <taxon>Bacteroidota</taxon>
        <taxon>Bacteroidia</taxon>
        <taxon>Marinilabiliales</taxon>
        <taxon>Marinilabiliaceae</taxon>
        <taxon>Marinilabilia</taxon>
    </lineage>
</organism>
<evidence type="ECO:0000256" key="2">
    <source>
        <dbReference type="ARBA" id="ARBA00011006"/>
    </source>
</evidence>
<proteinExistence type="inferred from homology"/>
<sequence>MGLILSIVIGILAGYLGSIIFKGSGLGLIWNLIVGLIGGVIGGALFEFLGFHGQGIIWQLIAATVGAIILLWIVSLLRRK</sequence>
<keyword evidence="4 7" id="KW-0812">Transmembrane</keyword>
<dbReference type="GO" id="GO:0005886">
    <property type="term" value="C:plasma membrane"/>
    <property type="evidence" value="ECO:0007669"/>
    <property type="project" value="UniProtKB-SubCell"/>
</dbReference>
<comment type="similarity">
    <text evidence="2">Belongs to the UPF0410 family.</text>
</comment>